<protein>
    <submittedName>
        <fullName evidence="1">Uncharacterized protein</fullName>
    </submittedName>
</protein>
<proteinExistence type="predicted"/>
<name>A0AAQ2HYZ0_9PSED</name>
<accession>A0AAQ2HYZ0</accession>
<organism evidence="1 2">
    <name type="scientific">Pseudomonas atacamensis</name>
    <dbReference type="NCBI Taxonomy" id="2565368"/>
    <lineage>
        <taxon>Bacteria</taxon>
        <taxon>Pseudomonadati</taxon>
        <taxon>Pseudomonadota</taxon>
        <taxon>Gammaproteobacteria</taxon>
        <taxon>Pseudomonadales</taxon>
        <taxon>Pseudomonadaceae</taxon>
        <taxon>Pseudomonas</taxon>
    </lineage>
</organism>
<dbReference type="EMBL" id="SSBS01000007">
    <property type="protein sequence ID" value="THF27666.1"/>
    <property type="molecule type" value="Genomic_DNA"/>
</dbReference>
<sequence length="90" mass="9680">MTSFASRLAPTGECIPNVGASLLAKASVQPAYVHQAETKMPGTMPGILCSSSAAQRRIRMAVSYPLAGSCRRSCCPFFPGCWLRSCARRR</sequence>
<comment type="caution">
    <text evidence="1">The sequence shown here is derived from an EMBL/GenBank/DDBJ whole genome shotgun (WGS) entry which is preliminary data.</text>
</comment>
<dbReference type="Proteomes" id="UP000310574">
    <property type="component" value="Unassembled WGS sequence"/>
</dbReference>
<reference evidence="1 2" key="1">
    <citation type="submission" date="2019-04" db="EMBL/GenBank/DDBJ databases">
        <title>Draft genome sequence of Pseudomonas sp. M7D1 isolated from rhizosphere of plant the flowery desert.</title>
        <authorList>
            <person name="Poblete-Morales M."/>
            <person name="Plaza N."/>
            <person name="Corsini G."/>
            <person name="Silva E."/>
        </authorList>
    </citation>
    <scope>NUCLEOTIDE SEQUENCE [LARGE SCALE GENOMIC DNA]</scope>
    <source>
        <strain evidence="1 2">M7D1</strain>
    </source>
</reference>
<dbReference type="AlphaFoldDB" id="A0AAQ2HYZ0"/>
<evidence type="ECO:0000313" key="1">
    <source>
        <dbReference type="EMBL" id="THF27666.1"/>
    </source>
</evidence>
<gene>
    <name evidence="1" type="ORF">E5170_23985</name>
</gene>
<evidence type="ECO:0000313" key="2">
    <source>
        <dbReference type="Proteomes" id="UP000310574"/>
    </source>
</evidence>